<protein>
    <recommendedName>
        <fullName evidence="2">Anti-sigma-W factor RsiW</fullName>
    </recommendedName>
</protein>
<evidence type="ECO:0000313" key="4">
    <source>
        <dbReference type="EMBL" id="GGJ09996.1"/>
    </source>
</evidence>
<reference evidence="4" key="1">
    <citation type="journal article" date="2014" name="Int. J. Syst. Evol. Microbiol.">
        <title>Complete genome sequence of Corynebacterium casei LMG S-19264T (=DSM 44701T), isolated from a smear-ripened cheese.</title>
        <authorList>
            <consortium name="US DOE Joint Genome Institute (JGI-PGF)"/>
            <person name="Walter F."/>
            <person name="Albersmeier A."/>
            <person name="Kalinowski J."/>
            <person name="Ruckert C."/>
        </authorList>
    </citation>
    <scope>NUCLEOTIDE SEQUENCE</scope>
    <source>
        <strain evidence="4">JCM 18487</strain>
    </source>
</reference>
<evidence type="ECO:0000259" key="3">
    <source>
        <dbReference type="Pfam" id="PF13490"/>
    </source>
</evidence>
<proteinExistence type="inferred from homology"/>
<dbReference type="AlphaFoldDB" id="A0A917KFH4"/>
<organism evidence="4 5">
    <name type="scientific">Alicyclobacillus cellulosilyticus</name>
    <dbReference type="NCBI Taxonomy" id="1003997"/>
    <lineage>
        <taxon>Bacteria</taxon>
        <taxon>Bacillati</taxon>
        <taxon>Bacillota</taxon>
        <taxon>Bacilli</taxon>
        <taxon>Bacillales</taxon>
        <taxon>Alicyclobacillaceae</taxon>
        <taxon>Alicyclobacillus</taxon>
    </lineage>
</organism>
<evidence type="ECO:0000256" key="2">
    <source>
        <dbReference type="ARBA" id="ARBA00024438"/>
    </source>
</evidence>
<accession>A0A917KFH4</accession>
<name>A0A917KFH4_9BACL</name>
<sequence length="160" mass="17935">MLLHLHLCGLARAYVCGQLHPAERRRFARHLARCPRCRAEVRELAELAAWVEADFRLRPNGLRPNGYGRTPSAPGPGARRRRVRPGFAAVAAPSLAACLLAGLLSAPRPLQYVTPPVAHTLHWTKLHLHVLAADAENRIDWLHQRLVQHAGLSFRFQHLL</sequence>
<reference evidence="4" key="2">
    <citation type="submission" date="2020-09" db="EMBL/GenBank/DDBJ databases">
        <authorList>
            <person name="Sun Q."/>
            <person name="Ohkuma M."/>
        </authorList>
    </citation>
    <scope>NUCLEOTIDE SEQUENCE</scope>
    <source>
        <strain evidence="4">JCM 18487</strain>
    </source>
</reference>
<evidence type="ECO:0000313" key="5">
    <source>
        <dbReference type="Proteomes" id="UP000637695"/>
    </source>
</evidence>
<comment type="caution">
    <text evidence="4">The sequence shown here is derived from an EMBL/GenBank/DDBJ whole genome shotgun (WGS) entry which is preliminary data.</text>
</comment>
<keyword evidence="5" id="KW-1185">Reference proteome</keyword>
<feature type="domain" description="Putative zinc-finger" evidence="3">
    <location>
        <begin position="14"/>
        <end position="38"/>
    </location>
</feature>
<dbReference type="Pfam" id="PF13490">
    <property type="entry name" value="zf-HC2"/>
    <property type="match status" value="1"/>
</dbReference>
<dbReference type="EMBL" id="BMOY01000031">
    <property type="protein sequence ID" value="GGJ09996.1"/>
    <property type="molecule type" value="Genomic_DNA"/>
</dbReference>
<dbReference type="InterPro" id="IPR027383">
    <property type="entry name" value="Znf_put"/>
</dbReference>
<dbReference type="Proteomes" id="UP000637695">
    <property type="component" value="Unassembled WGS sequence"/>
</dbReference>
<dbReference type="InterPro" id="IPR041916">
    <property type="entry name" value="Anti_sigma_zinc_sf"/>
</dbReference>
<evidence type="ECO:0000256" key="1">
    <source>
        <dbReference type="ARBA" id="ARBA00024353"/>
    </source>
</evidence>
<dbReference type="Gene3D" id="1.10.10.1320">
    <property type="entry name" value="Anti-sigma factor, zinc-finger domain"/>
    <property type="match status" value="1"/>
</dbReference>
<gene>
    <name evidence="4" type="ORF">GCM10010885_18970</name>
</gene>
<comment type="similarity">
    <text evidence="1">Belongs to the zinc-associated anti-sigma factor (ZAS) superfamily. Anti-sigma-W factor family.</text>
</comment>
<dbReference type="RefSeq" id="WP_188882690.1">
    <property type="nucleotide sequence ID" value="NZ_BMOY01000031.1"/>
</dbReference>